<keyword evidence="3" id="KW-1185">Reference proteome</keyword>
<feature type="region of interest" description="Disordered" evidence="1">
    <location>
        <begin position="102"/>
        <end position="196"/>
    </location>
</feature>
<feature type="domain" description="PDZ" evidence="2">
    <location>
        <begin position="782"/>
        <end position="867"/>
    </location>
</feature>
<evidence type="ECO:0000313" key="3">
    <source>
        <dbReference type="Proteomes" id="UP000046393"/>
    </source>
</evidence>
<dbReference type="Gene3D" id="2.30.42.10">
    <property type="match status" value="1"/>
</dbReference>
<dbReference type="STRING" id="451379.A0A0N5AK17"/>
<protein>
    <submittedName>
        <fullName evidence="4">PDZ domain-containing protein</fullName>
    </submittedName>
</protein>
<feature type="compositionally biased region" description="Polar residues" evidence="1">
    <location>
        <begin position="29"/>
        <end position="45"/>
    </location>
</feature>
<proteinExistence type="predicted"/>
<evidence type="ECO:0000313" key="4">
    <source>
        <dbReference type="WBParaSite" id="SMUV_0000482401-mRNA-1"/>
    </source>
</evidence>
<dbReference type="InterPro" id="IPR001478">
    <property type="entry name" value="PDZ"/>
</dbReference>
<evidence type="ECO:0000259" key="2">
    <source>
        <dbReference type="PROSITE" id="PS50106"/>
    </source>
</evidence>
<feature type="region of interest" description="Disordered" evidence="1">
    <location>
        <begin position="633"/>
        <end position="670"/>
    </location>
</feature>
<sequence length="888" mass="97853">MAVQIDTTNSTLPPLTPVYETSESRLDHSPSSNDSGFHGDTSSNDYIHKRKRGRGVVKERTYHSVFAFEKDDFYADMTNKFSKERPLFLKSSLMVPVTEDVPKSPIDAPIITPKTLISPRSPWSPRHSSATSETYSDNKFQFNSSDKQDQQQKQHYSERSSIDSAELFTNPNSTTMTSLSSEQPSVLSPRSSPFEETEKSMTKIKTHITTPHDAETDFGINLLNIENNISEIIEKSETLSSSRECASNVAPGYIVTPGGKSNSLFGRNNVNENFEPKQSPIESRNEEIMKTNSTKVFEVSLPKLEINDVEHTAIGEGWKTRENSSPEVEIVAVDLPNVDRTSDTKKNDEILLIETVATKKTALDTFAPEFHTALPEVPEVKNANETVIAVPITVVPEPSHPLTSQEPLSVQKSNRYSSSVSDTEKLTSKSHLRISGVESEEPESSKMSLLNPQSPAKTKLLSPEATLHTKAISEEHLLSPLNQKTLSESGNLNASSSFLWPTKSSSRRASATSLISVSSIGTGVSHTSAPISPNENDIYGRRKLSIKEMARKFEGDMPQKPTLNYGTYNKPLHIASQSRTLSSPPAYKSRRSHLPTTKPSLEAERKHSWNSPPYASNSSIGHNIVTSNTERTFKQPSTSNHVETFSKQYSESSQPTESTAEVAVKKTSTSVNKLEKTNTAGNENVSVAPDELSDQKKVISPLLLISRITGDITDDEIIGRQTAPDWVASSDDNSASFTQPDSNNSSSVSDFTLQVRETPTPDEMAECKELLGSNFNNYDVFTLIIRRPANSLNSPAGIIFTSDLKSNFIKVNKVLTGSLADRSEKIERGDRVFFINGQSTKNMDTSAARTLMKKPCEVIKIVLGHPLTSAFSYPSELLSTGKSFRNLT</sequence>
<feature type="region of interest" description="Disordered" evidence="1">
    <location>
        <begin position="725"/>
        <end position="750"/>
    </location>
</feature>
<feature type="region of interest" description="Disordered" evidence="1">
    <location>
        <begin position="1"/>
        <end position="51"/>
    </location>
</feature>
<dbReference type="CDD" id="cd00136">
    <property type="entry name" value="PDZ_canonical"/>
    <property type="match status" value="1"/>
</dbReference>
<name>A0A0N5AK17_9BILA</name>
<accession>A0A0N5AK17</accession>
<feature type="compositionally biased region" description="Polar residues" evidence="1">
    <location>
        <begin position="730"/>
        <end position="750"/>
    </location>
</feature>
<dbReference type="PROSITE" id="PS50106">
    <property type="entry name" value="PDZ"/>
    <property type="match status" value="1"/>
</dbReference>
<feature type="region of interest" description="Disordered" evidence="1">
    <location>
        <begin position="577"/>
        <end position="616"/>
    </location>
</feature>
<evidence type="ECO:0000256" key="1">
    <source>
        <dbReference type="SAM" id="MobiDB-lite"/>
    </source>
</evidence>
<dbReference type="SMART" id="SM00228">
    <property type="entry name" value="PDZ"/>
    <property type="match status" value="1"/>
</dbReference>
<dbReference type="SUPFAM" id="SSF50156">
    <property type="entry name" value="PDZ domain-like"/>
    <property type="match status" value="1"/>
</dbReference>
<dbReference type="WBParaSite" id="SMUV_0000482401-mRNA-1">
    <property type="protein sequence ID" value="SMUV_0000482401-mRNA-1"/>
    <property type="gene ID" value="SMUV_0000482401"/>
</dbReference>
<feature type="region of interest" description="Disordered" evidence="1">
    <location>
        <begin position="399"/>
        <end position="459"/>
    </location>
</feature>
<dbReference type="Pfam" id="PF00595">
    <property type="entry name" value="PDZ"/>
    <property type="match status" value="1"/>
</dbReference>
<feature type="compositionally biased region" description="Polar residues" evidence="1">
    <location>
        <begin position="1"/>
        <end position="13"/>
    </location>
</feature>
<feature type="compositionally biased region" description="Polar residues" evidence="1">
    <location>
        <begin position="167"/>
        <end position="191"/>
    </location>
</feature>
<dbReference type="InterPro" id="IPR036034">
    <property type="entry name" value="PDZ_sf"/>
</dbReference>
<organism evidence="3 4">
    <name type="scientific">Syphacia muris</name>
    <dbReference type="NCBI Taxonomy" id="451379"/>
    <lineage>
        <taxon>Eukaryota</taxon>
        <taxon>Metazoa</taxon>
        <taxon>Ecdysozoa</taxon>
        <taxon>Nematoda</taxon>
        <taxon>Chromadorea</taxon>
        <taxon>Rhabditida</taxon>
        <taxon>Spirurina</taxon>
        <taxon>Oxyuridomorpha</taxon>
        <taxon>Oxyuroidea</taxon>
        <taxon>Oxyuridae</taxon>
        <taxon>Syphacia</taxon>
    </lineage>
</organism>
<dbReference type="AlphaFoldDB" id="A0A0N5AK17"/>
<feature type="compositionally biased region" description="Polar residues" evidence="1">
    <location>
        <begin position="401"/>
        <end position="421"/>
    </location>
</feature>
<feature type="compositionally biased region" description="Low complexity" evidence="1">
    <location>
        <begin position="118"/>
        <end position="129"/>
    </location>
</feature>
<feature type="compositionally biased region" description="Polar residues" evidence="1">
    <location>
        <begin position="445"/>
        <end position="456"/>
    </location>
</feature>
<reference evidence="4" key="1">
    <citation type="submission" date="2017-02" db="UniProtKB">
        <authorList>
            <consortium name="WormBaseParasite"/>
        </authorList>
    </citation>
    <scope>IDENTIFICATION</scope>
</reference>
<dbReference type="Proteomes" id="UP000046393">
    <property type="component" value="Unplaced"/>
</dbReference>
<feature type="compositionally biased region" description="Polar residues" evidence="1">
    <location>
        <begin position="130"/>
        <end position="143"/>
    </location>
</feature>
<feature type="compositionally biased region" description="Basic and acidic residues" evidence="1">
    <location>
        <begin position="146"/>
        <end position="161"/>
    </location>
</feature>
<feature type="compositionally biased region" description="Polar residues" evidence="1">
    <location>
        <begin position="633"/>
        <end position="659"/>
    </location>
</feature>